<dbReference type="Pfam" id="PF08560">
    <property type="entry name" value="DUF1757"/>
    <property type="match status" value="1"/>
</dbReference>
<feature type="transmembrane region" description="Helical" evidence="1">
    <location>
        <begin position="116"/>
        <end position="134"/>
    </location>
</feature>
<evidence type="ECO:0000313" key="3">
    <source>
        <dbReference type="Proteomes" id="UP000510686"/>
    </source>
</evidence>
<keyword evidence="1" id="KW-0812">Transmembrane</keyword>
<evidence type="ECO:0000313" key="2">
    <source>
        <dbReference type="EMBL" id="QLI68889.1"/>
    </source>
</evidence>
<organism evidence="2 3">
    <name type="scientific">Metarhizium brunneum</name>
    <dbReference type="NCBI Taxonomy" id="500148"/>
    <lineage>
        <taxon>Eukaryota</taxon>
        <taxon>Fungi</taxon>
        <taxon>Dikarya</taxon>
        <taxon>Ascomycota</taxon>
        <taxon>Pezizomycotina</taxon>
        <taxon>Sordariomycetes</taxon>
        <taxon>Hypocreomycetidae</taxon>
        <taxon>Hypocreales</taxon>
        <taxon>Clavicipitaceae</taxon>
        <taxon>Metarhizium</taxon>
    </lineage>
</organism>
<keyword evidence="1" id="KW-1133">Transmembrane helix</keyword>
<dbReference type="GeneID" id="90967844"/>
<sequence length="178" mass="18553">MSRYFPHTSYAEDQPVPHVVLATHVLTRALAAGSLAGLGVAAARQAVPAWRRPRPGGGPALVSHRILRASSAGALWGLGVGAAALAGRMYGRELVEWQDRSWRLLENRGQLEMDDWTYLGMGAGVAAAWAAGSLKGLGGRGVMGAVGAGGVVGGLAWAGWRFGVNGGRFKEKPKEGDL</sequence>
<dbReference type="EMBL" id="CP058934">
    <property type="protein sequence ID" value="QLI68889.1"/>
    <property type="molecule type" value="Genomic_DNA"/>
</dbReference>
<evidence type="ECO:0000256" key="1">
    <source>
        <dbReference type="SAM" id="Phobius"/>
    </source>
</evidence>
<name>A0A7D5Z7W6_9HYPO</name>
<proteinExistence type="predicted"/>
<dbReference type="AlphaFoldDB" id="A0A7D5Z7W6"/>
<keyword evidence="3" id="KW-1185">Reference proteome</keyword>
<feature type="transmembrane region" description="Helical" evidence="1">
    <location>
        <begin position="141"/>
        <end position="160"/>
    </location>
</feature>
<dbReference type="KEGG" id="mbrn:90967844"/>
<keyword evidence="1" id="KW-0472">Membrane</keyword>
<feature type="transmembrane region" description="Helical" evidence="1">
    <location>
        <begin position="20"/>
        <end position="43"/>
    </location>
</feature>
<reference evidence="2 3" key="1">
    <citation type="submission" date="2020-07" db="EMBL/GenBank/DDBJ databases">
        <title>Telomere length de novo assembly of all 7 chromosomes of the fungus, Metarhizium brunneum, using a novel assembly pipeline.</title>
        <authorList>
            <person name="Saud z."/>
            <person name="Kortsinoglou A."/>
            <person name="Kouvelis V.N."/>
            <person name="Butt T.M."/>
        </authorList>
    </citation>
    <scope>NUCLEOTIDE SEQUENCE [LARGE SCALE GENOMIC DNA]</scope>
    <source>
        <strain evidence="2 3">4556</strain>
    </source>
</reference>
<dbReference type="OrthoDB" id="4941440at2759"/>
<dbReference type="InterPro" id="IPR013869">
    <property type="entry name" value="DUF1757"/>
</dbReference>
<dbReference type="Proteomes" id="UP000510686">
    <property type="component" value="Chromosome 3"/>
</dbReference>
<gene>
    <name evidence="2" type="ORF">G6M90_00g062010</name>
</gene>
<protein>
    <submittedName>
        <fullName evidence="2">Uncharacterized protein</fullName>
    </submittedName>
</protein>
<dbReference type="RefSeq" id="XP_065986689.1">
    <property type="nucleotide sequence ID" value="XM_066130734.1"/>
</dbReference>
<accession>A0A7D5Z7W6</accession>